<accession>A0AAU9MI16</accession>
<comment type="caution">
    <text evidence="1">The sequence shown here is derived from an EMBL/GenBank/DDBJ whole genome shotgun (WGS) entry which is preliminary data.</text>
</comment>
<proteinExistence type="predicted"/>
<organism evidence="1 2">
    <name type="scientific">Lactuca virosa</name>
    <dbReference type="NCBI Taxonomy" id="75947"/>
    <lineage>
        <taxon>Eukaryota</taxon>
        <taxon>Viridiplantae</taxon>
        <taxon>Streptophyta</taxon>
        <taxon>Embryophyta</taxon>
        <taxon>Tracheophyta</taxon>
        <taxon>Spermatophyta</taxon>
        <taxon>Magnoliopsida</taxon>
        <taxon>eudicotyledons</taxon>
        <taxon>Gunneridae</taxon>
        <taxon>Pentapetalae</taxon>
        <taxon>asterids</taxon>
        <taxon>campanulids</taxon>
        <taxon>Asterales</taxon>
        <taxon>Asteraceae</taxon>
        <taxon>Cichorioideae</taxon>
        <taxon>Cichorieae</taxon>
        <taxon>Lactucinae</taxon>
        <taxon>Lactuca</taxon>
    </lineage>
</organism>
<keyword evidence="2" id="KW-1185">Reference proteome</keyword>
<sequence length="79" mass="9610">MRPKHPHPSTTLTAMSTIQINYQAALNLGCDHEMLHSLYQKLHRPLRFFRCQKQIKEKLKEFDQNGFTFLKMRACWWRY</sequence>
<name>A0AAU9MI16_9ASTR</name>
<reference evidence="1 2" key="1">
    <citation type="submission" date="2022-01" db="EMBL/GenBank/DDBJ databases">
        <authorList>
            <person name="Xiong W."/>
            <person name="Schranz E."/>
        </authorList>
    </citation>
    <scope>NUCLEOTIDE SEQUENCE [LARGE SCALE GENOMIC DNA]</scope>
</reference>
<evidence type="ECO:0000313" key="1">
    <source>
        <dbReference type="EMBL" id="CAH1426097.1"/>
    </source>
</evidence>
<dbReference type="Proteomes" id="UP001157418">
    <property type="component" value="Unassembled WGS sequence"/>
</dbReference>
<gene>
    <name evidence="1" type="ORF">LVIROSA_LOCUS13197</name>
</gene>
<protein>
    <submittedName>
        <fullName evidence="1">Uncharacterized protein</fullName>
    </submittedName>
</protein>
<dbReference type="EMBL" id="CAKMRJ010002223">
    <property type="protein sequence ID" value="CAH1426097.1"/>
    <property type="molecule type" value="Genomic_DNA"/>
</dbReference>
<evidence type="ECO:0000313" key="2">
    <source>
        <dbReference type="Proteomes" id="UP001157418"/>
    </source>
</evidence>
<dbReference type="AlphaFoldDB" id="A0AAU9MI16"/>